<dbReference type="InterPro" id="IPR011042">
    <property type="entry name" value="6-blade_b-propeller_TolB-like"/>
</dbReference>
<evidence type="ECO:0000256" key="1">
    <source>
        <dbReference type="ARBA" id="ARBA00004613"/>
    </source>
</evidence>
<evidence type="ECO:0008006" key="6">
    <source>
        <dbReference type="Google" id="ProtNLM"/>
    </source>
</evidence>
<sequence>MSVTKQKILIQYILPLPRSLESVILTLSVSSRLPSTKLKKPTQSDLYLKMKTKPLLLTLFFGLSEAAIAITPIYEWDEFDYEWPSEKARQKALQDGDYKPENVILDDLVIFENRLFLRFSTSSGKVPWTLAWLPTDGPKKNFPKLNLFPSKKLSEKWECNMIHLIKAMRVDSVGRLWAVDLGSKICPAKLWIFDLKNNDSIVLVYNFPKEILSYVYHQLSLIDVVVDERMTDTFAYISEHYYGTLIVFSLRTRSSRNTNIVMNENFDNIAMSSGIRTKYRYLYFSSRGKSGVYALPVFDLRDGKAESVAPTLVGNKASGSFNIIMDSKDILYFDVLNKTLIRTWNTSLPFNETYYYLDPDESEPKFCLDHNDHLWLLTRNTVNRRSFRLVRIKVISMNVTVETVTTALVNFTQVYEWDEFDFEWKYFILKRNLRTIAHAPSEIAVFEKRLFACFFSYSHHLIPFTLTWMPTDSALKSPKQYPFPSWKFHVKGNCNAMQRVKSVQVDSAGRLWAFDVANGLCPRKLWIFDLKNDDSLLLVHSFPENTKGRAIVLHIFRNFIQTP</sequence>
<comment type="caution">
    <text evidence="4">The sequence shown here is derived from an EMBL/GenBank/DDBJ whole genome shotgun (WGS) entry which is preliminary data.</text>
</comment>
<dbReference type="InterPro" id="IPR017996">
    <property type="entry name" value="MRJP/yellow-related"/>
</dbReference>
<gene>
    <name evidence="4" type="ORF">CLODIP_2_CD03169</name>
</gene>
<dbReference type="EMBL" id="CADEPI010000343">
    <property type="protein sequence ID" value="CAB3384241.1"/>
    <property type="molecule type" value="Genomic_DNA"/>
</dbReference>
<dbReference type="Pfam" id="PF03022">
    <property type="entry name" value="MRJP"/>
    <property type="match status" value="1"/>
</dbReference>
<evidence type="ECO:0000256" key="3">
    <source>
        <dbReference type="ARBA" id="ARBA00022525"/>
    </source>
</evidence>
<evidence type="ECO:0000256" key="2">
    <source>
        <dbReference type="ARBA" id="ARBA00009127"/>
    </source>
</evidence>
<dbReference type="PANTHER" id="PTHR10009">
    <property type="entry name" value="PROTEIN YELLOW-RELATED"/>
    <property type="match status" value="1"/>
</dbReference>
<evidence type="ECO:0000313" key="4">
    <source>
        <dbReference type="EMBL" id="CAB3384241.1"/>
    </source>
</evidence>
<organism evidence="4 5">
    <name type="scientific">Cloeon dipterum</name>
    <dbReference type="NCBI Taxonomy" id="197152"/>
    <lineage>
        <taxon>Eukaryota</taxon>
        <taxon>Metazoa</taxon>
        <taxon>Ecdysozoa</taxon>
        <taxon>Arthropoda</taxon>
        <taxon>Hexapoda</taxon>
        <taxon>Insecta</taxon>
        <taxon>Pterygota</taxon>
        <taxon>Palaeoptera</taxon>
        <taxon>Ephemeroptera</taxon>
        <taxon>Pisciforma</taxon>
        <taxon>Baetidae</taxon>
        <taxon>Cloeon</taxon>
    </lineage>
</organism>
<proteinExistence type="inferred from homology"/>
<reference evidence="4 5" key="1">
    <citation type="submission" date="2020-04" db="EMBL/GenBank/DDBJ databases">
        <authorList>
            <person name="Alioto T."/>
            <person name="Alioto T."/>
            <person name="Gomez Garrido J."/>
        </authorList>
    </citation>
    <scope>NUCLEOTIDE SEQUENCE [LARGE SCALE GENOMIC DNA]</scope>
</reference>
<dbReference type="AlphaFoldDB" id="A0A8S1DTA1"/>
<dbReference type="SUPFAM" id="SSF75011">
    <property type="entry name" value="3-carboxy-cis,cis-mucoante lactonizing enzyme"/>
    <property type="match status" value="1"/>
</dbReference>
<dbReference type="Proteomes" id="UP000494165">
    <property type="component" value="Unassembled WGS sequence"/>
</dbReference>
<dbReference type="PANTHER" id="PTHR10009:SF18">
    <property type="entry name" value="PROTEIN YELLOW-LIKE PROTEIN"/>
    <property type="match status" value="1"/>
</dbReference>
<keyword evidence="3" id="KW-0964">Secreted</keyword>
<accession>A0A8S1DTA1</accession>
<keyword evidence="5" id="KW-1185">Reference proteome</keyword>
<dbReference type="Gene3D" id="2.120.10.30">
    <property type="entry name" value="TolB, C-terminal domain"/>
    <property type="match status" value="2"/>
</dbReference>
<name>A0A8S1DTA1_9INSE</name>
<evidence type="ECO:0000313" key="5">
    <source>
        <dbReference type="Proteomes" id="UP000494165"/>
    </source>
</evidence>
<comment type="subcellular location">
    <subcellularLocation>
        <location evidence="1">Secreted</location>
    </subcellularLocation>
</comment>
<protein>
    <recommendedName>
        <fullName evidence="6">Bee-milk protein</fullName>
    </recommendedName>
</protein>
<comment type="similarity">
    <text evidence="2">Belongs to the major royal jelly protein family.</text>
</comment>
<dbReference type="GO" id="GO:0005576">
    <property type="term" value="C:extracellular region"/>
    <property type="evidence" value="ECO:0007669"/>
    <property type="project" value="UniProtKB-SubCell"/>
</dbReference>
<dbReference type="OrthoDB" id="9977471at2759"/>